<evidence type="ECO:0000259" key="2">
    <source>
        <dbReference type="PROSITE" id="PS50108"/>
    </source>
</evidence>
<dbReference type="STRING" id="7719.ENSCINP00000030273"/>
<dbReference type="FunCoup" id="H2XKU1">
    <property type="interactions" value="2"/>
</dbReference>
<dbReference type="GO" id="GO:0016020">
    <property type="term" value="C:membrane"/>
    <property type="evidence" value="ECO:0000318"/>
    <property type="project" value="GO_Central"/>
</dbReference>
<dbReference type="InParanoid" id="H2XKU1"/>
<feature type="region of interest" description="Disordered" evidence="1">
    <location>
        <begin position="1"/>
        <end position="22"/>
    </location>
</feature>
<dbReference type="Pfam" id="PF00786">
    <property type="entry name" value="PBD"/>
    <property type="match status" value="1"/>
</dbReference>
<accession>H2XKU1</accession>
<dbReference type="GO" id="GO:0005737">
    <property type="term" value="C:cytoplasm"/>
    <property type="evidence" value="ECO:0000318"/>
    <property type="project" value="GO_Central"/>
</dbReference>
<feature type="compositionally biased region" description="Low complexity" evidence="1">
    <location>
        <begin position="183"/>
        <end position="192"/>
    </location>
</feature>
<feature type="region of interest" description="Disordered" evidence="1">
    <location>
        <begin position="136"/>
        <end position="218"/>
    </location>
</feature>
<dbReference type="GeneTree" id="ENSGT00940000165053"/>
<dbReference type="PANTHER" id="PTHR15344">
    <property type="entry name" value="CDC42 EFFECTOR PROTEIN BORG"/>
    <property type="match status" value="1"/>
</dbReference>
<sequence length="218" mass="23017">MPAKAPIYLKAGAGKNGYGNSKGGKKLRELLSTEMISPPLGDFRHMAHVGRGADDMFGDTTFLQNQTEIDKANDGTDTKRTSSLGRKGTNKSRNYSVPDENGRPADVKSVSAQSYDGYGPAESPILQSAFSLPLLPHGSESTDTSPVHSRGSIASKAKGKKTMNNNCISNGKSHSRSYGDGINTTPASTPNGTGNGPPKPRRIMDEEPNGLGSVDKHS</sequence>
<reference evidence="3" key="3">
    <citation type="submission" date="2025-09" db="UniProtKB">
        <authorList>
            <consortium name="Ensembl"/>
        </authorList>
    </citation>
    <scope>IDENTIFICATION</scope>
</reference>
<evidence type="ECO:0000313" key="3">
    <source>
        <dbReference type="Ensembl" id="ENSCINP00000030273.1"/>
    </source>
</evidence>
<dbReference type="PROSITE" id="PS50108">
    <property type="entry name" value="CRIB"/>
    <property type="match status" value="1"/>
</dbReference>
<dbReference type="InterPro" id="IPR000095">
    <property type="entry name" value="CRIB_dom"/>
</dbReference>
<evidence type="ECO:0000313" key="4">
    <source>
        <dbReference type="Proteomes" id="UP000008144"/>
    </source>
</evidence>
<keyword evidence="4" id="KW-1185">Reference proteome</keyword>
<dbReference type="AlphaFoldDB" id="H2XKU1"/>
<organism evidence="3 4">
    <name type="scientific">Ciona intestinalis</name>
    <name type="common">Transparent sea squirt</name>
    <name type="synonym">Ascidia intestinalis</name>
    <dbReference type="NCBI Taxonomy" id="7719"/>
    <lineage>
        <taxon>Eukaryota</taxon>
        <taxon>Metazoa</taxon>
        <taxon>Chordata</taxon>
        <taxon>Tunicata</taxon>
        <taxon>Ascidiacea</taxon>
        <taxon>Phlebobranchia</taxon>
        <taxon>Cionidae</taxon>
        <taxon>Ciona</taxon>
    </lineage>
</organism>
<reference evidence="3" key="2">
    <citation type="submission" date="2025-08" db="UniProtKB">
        <authorList>
            <consortium name="Ensembl"/>
        </authorList>
    </citation>
    <scope>IDENTIFICATION</scope>
</reference>
<dbReference type="GO" id="GO:0031267">
    <property type="term" value="F:small GTPase binding"/>
    <property type="evidence" value="ECO:0000318"/>
    <property type="project" value="GO_Central"/>
</dbReference>
<name>H2XKU1_CIOIN</name>
<proteinExistence type="predicted"/>
<dbReference type="Ensembl" id="ENSCINT00000030752.1">
    <property type="protein sequence ID" value="ENSCINP00000030273.1"/>
    <property type="gene ID" value="ENSCING00000020428.1"/>
</dbReference>
<dbReference type="Proteomes" id="UP000008144">
    <property type="component" value="Unassembled WGS sequence"/>
</dbReference>
<dbReference type="GO" id="GO:0031274">
    <property type="term" value="P:positive regulation of pseudopodium assembly"/>
    <property type="evidence" value="ECO:0000318"/>
    <property type="project" value="GO_Central"/>
</dbReference>
<dbReference type="InterPro" id="IPR051296">
    <property type="entry name" value="Cdc42_Effector_BORG/CEP"/>
</dbReference>
<dbReference type="HOGENOM" id="CLU_1269417_0_0_1"/>
<feature type="compositionally biased region" description="Polar residues" evidence="1">
    <location>
        <begin position="162"/>
        <end position="172"/>
    </location>
</feature>
<feature type="compositionally biased region" description="Basic and acidic residues" evidence="1">
    <location>
        <begin position="68"/>
        <end position="80"/>
    </location>
</feature>
<evidence type="ECO:0000256" key="1">
    <source>
        <dbReference type="SAM" id="MobiDB-lite"/>
    </source>
</evidence>
<feature type="domain" description="CRIB" evidence="2">
    <location>
        <begin position="36"/>
        <end position="50"/>
    </location>
</feature>
<dbReference type="GO" id="GO:0008360">
    <property type="term" value="P:regulation of cell shape"/>
    <property type="evidence" value="ECO:0000318"/>
    <property type="project" value="GO_Central"/>
</dbReference>
<dbReference type="PANTHER" id="PTHR15344:SF12">
    <property type="entry name" value="CRIB DOMAIN-CONTAINING PROTEIN"/>
    <property type="match status" value="1"/>
</dbReference>
<dbReference type="GO" id="GO:0030838">
    <property type="term" value="P:positive regulation of actin filament polymerization"/>
    <property type="evidence" value="ECO:0000318"/>
    <property type="project" value="GO_Central"/>
</dbReference>
<reference evidence="4" key="1">
    <citation type="journal article" date="2002" name="Science">
        <title>The draft genome of Ciona intestinalis: insights into chordate and vertebrate origins.</title>
        <authorList>
            <person name="Dehal P."/>
            <person name="Satou Y."/>
            <person name="Campbell R.K."/>
            <person name="Chapman J."/>
            <person name="Degnan B."/>
            <person name="De Tomaso A."/>
            <person name="Davidson B."/>
            <person name="Di Gregorio A."/>
            <person name="Gelpke M."/>
            <person name="Goodstein D.M."/>
            <person name="Harafuji N."/>
            <person name="Hastings K.E."/>
            <person name="Ho I."/>
            <person name="Hotta K."/>
            <person name="Huang W."/>
            <person name="Kawashima T."/>
            <person name="Lemaire P."/>
            <person name="Martinez D."/>
            <person name="Meinertzhagen I.A."/>
            <person name="Necula S."/>
            <person name="Nonaka M."/>
            <person name="Putnam N."/>
            <person name="Rash S."/>
            <person name="Saiga H."/>
            <person name="Satake M."/>
            <person name="Terry A."/>
            <person name="Yamada L."/>
            <person name="Wang H.G."/>
            <person name="Awazu S."/>
            <person name="Azumi K."/>
            <person name="Boore J."/>
            <person name="Branno M."/>
            <person name="Chin-Bow S."/>
            <person name="DeSantis R."/>
            <person name="Doyle S."/>
            <person name="Francino P."/>
            <person name="Keys D.N."/>
            <person name="Haga S."/>
            <person name="Hayashi H."/>
            <person name="Hino K."/>
            <person name="Imai K.S."/>
            <person name="Inaba K."/>
            <person name="Kano S."/>
            <person name="Kobayashi K."/>
            <person name="Kobayashi M."/>
            <person name="Lee B.I."/>
            <person name="Makabe K.W."/>
            <person name="Manohar C."/>
            <person name="Matassi G."/>
            <person name="Medina M."/>
            <person name="Mochizuki Y."/>
            <person name="Mount S."/>
            <person name="Morishita T."/>
            <person name="Miura S."/>
            <person name="Nakayama A."/>
            <person name="Nishizaka S."/>
            <person name="Nomoto H."/>
            <person name="Ohta F."/>
            <person name="Oishi K."/>
            <person name="Rigoutsos I."/>
            <person name="Sano M."/>
            <person name="Sasaki A."/>
            <person name="Sasakura Y."/>
            <person name="Shoguchi E."/>
            <person name="Shin-i T."/>
            <person name="Spagnuolo A."/>
            <person name="Stainier D."/>
            <person name="Suzuki M.M."/>
            <person name="Tassy O."/>
            <person name="Takatori N."/>
            <person name="Tokuoka M."/>
            <person name="Yagi K."/>
            <person name="Yoshizaki F."/>
            <person name="Wada S."/>
            <person name="Zhang C."/>
            <person name="Hyatt P.D."/>
            <person name="Larimer F."/>
            <person name="Detter C."/>
            <person name="Doggett N."/>
            <person name="Glavina T."/>
            <person name="Hawkins T."/>
            <person name="Richardson P."/>
            <person name="Lucas S."/>
            <person name="Kohara Y."/>
            <person name="Levine M."/>
            <person name="Satoh N."/>
            <person name="Rokhsar D.S."/>
        </authorList>
    </citation>
    <scope>NUCLEOTIDE SEQUENCE [LARGE SCALE GENOMIC DNA]</scope>
</reference>
<dbReference type="OMA" id="DFRHMAH"/>
<protein>
    <recommendedName>
        <fullName evidence="2">CRIB domain-containing protein</fullName>
    </recommendedName>
</protein>
<dbReference type="SMART" id="SM00285">
    <property type="entry name" value="PBD"/>
    <property type="match status" value="1"/>
</dbReference>
<feature type="region of interest" description="Disordered" evidence="1">
    <location>
        <begin position="66"/>
        <end position="120"/>
    </location>
</feature>